<evidence type="ECO:0000259" key="9">
    <source>
        <dbReference type="PROSITE" id="PS50109"/>
    </source>
</evidence>
<evidence type="ECO:0000256" key="1">
    <source>
        <dbReference type="ARBA" id="ARBA00000085"/>
    </source>
</evidence>
<dbReference type="GO" id="GO:0016301">
    <property type="term" value="F:kinase activity"/>
    <property type="evidence" value="ECO:0007669"/>
    <property type="project" value="UniProtKB-KW"/>
</dbReference>
<evidence type="ECO:0000256" key="5">
    <source>
        <dbReference type="ARBA" id="ARBA00022777"/>
    </source>
</evidence>
<keyword evidence="11" id="KW-1185">Reference proteome</keyword>
<dbReference type="PROSITE" id="PS50109">
    <property type="entry name" value="HIS_KIN"/>
    <property type="match status" value="1"/>
</dbReference>
<sequence length="411" mass="44696">MSSLFESWRERLQARHGHGSEQEEADLDQSSQTLLALLSSAVVVVGSDGQVVRSSPEAYRLAIVSQDRIIDPTVQEAVRRAWQSRAVSRFSLTTQTPQDFADSSYALRSQEASEGSSAPKNMIEMDSAIEPTGGVSRPNWLKVTVGRLSQQLVLVLIDDVSEAKRFEQTRDAFVQHVSEQLLEPVDELGALATSLQEAAQNAQQNSESLEQATAAVSRDAKTLRGYSAYLDHTLRDLLLLMRAQEPVKASTSNLLDLAEQVNAILPSLQFQAKEAGVGLDYQGAPRLQVHGEREQIQAAVRKLVENAIRYSPTGAKVAVVVGASKDGQYALIQVVDRGKGISKDEQEHIFERFYRGSNQTQSSQVGIGLGLAIVKHVALTHHGSVTLWSAPGQGSTFTLMLPQASQSPQAS</sequence>
<dbReference type="InterPro" id="IPR005467">
    <property type="entry name" value="His_kinase_dom"/>
</dbReference>
<keyword evidence="5 10" id="KW-0418">Kinase</keyword>
<dbReference type="Proteomes" id="UP001321766">
    <property type="component" value="Chromosome"/>
</dbReference>
<keyword evidence="3" id="KW-0597">Phosphoprotein</keyword>
<evidence type="ECO:0000256" key="7">
    <source>
        <dbReference type="ARBA" id="ARBA00039401"/>
    </source>
</evidence>
<dbReference type="InterPro" id="IPR050351">
    <property type="entry name" value="BphY/WalK/GraS-like"/>
</dbReference>
<dbReference type="PRINTS" id="PR00344">
    <property type="entry name" value="BCTRLSENSOR"/>
</dbReference>
<dbReference type="SUPFAM" id="SSF55874">
    <property type="entry name" value="ATPase domain of HSP90 chaperone/DNA topoisomerase II/histidine kinase"/>
    <property type="match status" value="1"/>
</dbReference>
<evidence type="ECO:0000256" key="4">
    <source>
        <dbReference type="ARBA" id="ARBA00022679"/>
    </source>
</evidence>
<reference evidence="10 11" key="1">
    <citation type="journal article" date="2023" name="Microbiol. Spectr.">
        <title>Symbiosis of Carpenter Bees with Uncharacterized Lactic Acid Bacteria Showing NAD Auxotrophy.</title>
        <authorList>
            <person name="Kawasaki S."/>
            <person name="Ozawa K."/>
            <person name="Mori T."/>
            <person name="Yamamoto A."/>
            <person name="Ito M."/>
            <person name="Ohkuma M."/>
            <person name="Sakamoto M."/>
            <person name="Matsutani M."/>
        </authorList>
    </citation>
    <scope>NUCLEOTIDE SEQUENCE [LARGE SCALE GENOMIC DNA]</scope>
    <source>
        <strain evidence="10 11">Kim37-2</strain>
    </source>
</reference>
<protein>
    <recommendedName>
        <fullName evidence="7">Sensor-like histidine kinase SenX3</fullName>
        <ecNumber evidence="2">2.7.13.3</ecNumber>
    </recommendedName>
</protein>
<keyword evidence="6" id="KW-0902">Two-component regulatory system</keyword>
<dbReference type="EMBL" id="AP026798">
    <property type="protein sequence ID" value="BDR52570.1"/>
    <property type="molecule type" value="Genomic_DNA"/>
</dbReference>
<name>A0ABN6SCE5_9BIFI</name>
<feature type="domain" description="Histidine kinase" evidence="9">
    <location>
        <begin position="176"/>
        <end position="405"/>
    </location>
</feature>
<keyword evidence="4" id="KW-0808">Transferase</keyword>
<dbReference type="PANTHER" id="PTHR45453:SF1">
    <property type="entry name" value="PHOSPHATE REGULON SENSOR PROTEIN PHOR"/>
    <property type="match status" value="1"/>
</dbReference>
<evidence type="ECO:0000256" key="3">
    <source>
        <dbReference type="ARBA" id="ARBA00022553"/>
    </source>
</evidence>
<evidence type="ECO:0000256" key="8">
    <source>
        <dbReference type="SAM" id="Coils"/>
    </source>
</evidence>
<organism evidence="10 11">
    <name type="scientific">Bombiscardovia nodaiensis</name>
    <dbReference type="NCBI Taxonomy" id="2932181"/>
    <lineage>
        <taxon>Bacteria</taxon>
        <taxon>Bacillati</taxon>
        <taxon>Actinomycetota</taxon>
        <taxon>Actinomycetes</taxon>
        <taxon>Bifidobacteriales</taxon>
        <taxon>Bifidobacteriaceae</taxon>
        <taxon>Bombiscardovia</taxon>
    </lineage>
</organism>
<dbReference type="InterPro" id="IPR036890">
    <property type="entry name" value="HATPase_C_sf"/>
</dbReference>
<dbReference type="Pfam" id="PF02518">
    <property type="entry name" value="HATPase_c"/>
    <property type="match status" value="1"/>
</dbReference>
<proteinExistence type="predicted"/>
<evidence type="ECO:0000256" key="6">
    <source>
        <dbReference type="ARBA" id="ARBA00023012"/>
    </source>
</evidence>
<feature type="coiled-coil region" evidence="8">
    <location>
        <begin position="185"/>
        <end position="219"/>
    </location>
</feature>
<dbReference type="PANTHER" id="PTHR45453">
    <property type="entry name" value="PHOSPHATE REGULON SENSOR PROTEIN PHOR"/>
    <property type="match status" value="1"/>
</dbReference>
<dbReference type="SMART" id="SM00387">
    <property type="entry name" value="HATPase_c"/>
    <property type="match status" value="1"/>
</dbReference>
<comment type="catalytic activity">
    <reaction evidence="1">
        <text>ATP + protein L-histidine = ADP + protein N-phospho-L-histidine.</text>
        <dbReference type="EC" id="2.7.13.3"/>
    </reaction>
</comment>
<evidence type="ECO:0000313" key="11">
    <source>
        <dbReference type="Proteomes" id="UP001321766"/>
    </source>
</evidence>
<dbReference type="EC" id="2.7.13.3" evidence="2"/>
<evidence type="ECO:0000313" key="10">
    <source>
        <dbReference type="EMBL" id="BDR52570.1"/>
    </source>
</evidence>
<evidence type="ECO:0000256" key="2">
    <source>
        <dbReference type="ARBA" id="ARBA00012438"/>
    </source>
</evidence>
<accession>A0ABN6SCE5</accession>
<dbReference type="InterPro" id="IPR003594">
    <property type="entry name" value="HATPase_dom"/>
</dbReference>
<keyword evidence="8" id="KW-0175">Coiled coil</keyword>
<gene>
    <name evidence="10" type="primary">senX3</name>
    <name evidence="10" type="ORF">KIM372_04770</name>
</gene>
<dbReference type="Gene3D" id="3.30.565.10">
    <property type="entry name" value="Histidine kinase-like ATPase, C-terminal domain"/>
    <property type="match status" value="1"/>
</dbReference>
<dbReference type="CDD" id="cd00075">
    <property type="entry name" value="HATPase"/>
    <property type="match status" value="1"/>
</dbReference>
<dbReference type="InterPro" id="IPR004358">
    <property type="entry name" value="Sig_transdc_His_kin-like_C"/>
</dbReference>